<reference evidence="1 2" key="1">
    <citation type="journal article" date="2021" name="Plant Biotechnol. J.">
        <title>Multi-omics assisted identification of the key and species-specific regulatory components of drought-tolerant mechanisms in Gossypium stocksii.</title>
        <authorList>
            <person name="Yu D."/>
            <person name="Ke L."/>
            <person name="Zhang D."/>
            <person name="Wu Y."/>
            <person name="Sun Y."/>
            <person name="Mei J."/>
            <person name="Sun J."/>
            <person name="Sun Y."/>
        </authorList>
    </citation>
    <scope>NUCLEOTIDE SEQUENCE [LARGE SCALE GENOMIC DNA]</scope>
    <source>
        <strain evidence="2">cv. E1</strain>
        <tissue evidence="1">Leaf</tissue>
    </source>
</reference>
<dbReference type="Proteomes" id="UP000828251">
    <property type="component" value="Unassembled WGS sequence"/>
</dbReference>
<name>A0A9D3UJF6_9ROSI</name>
<dbReference type="AlphaFoldDB" id="A0A9D3UJF6"/>
<sequence>MDIENGYYLAKFQSIDDYTKVLSQGPCLIYGPWTKGFSPSEPYPSMVLVWIWSPGPSDQEVNVDDGLTMTSKPASLMSNLLDVQAADSSGGLNCNKHTAVSFKEKGPTDGVNKNQSTRKLMGGSRIYRTIFYLFRDRNTKFFDSRTMQRRKFNRILALRVSNGEWCSDKSILSNETVKFFENLYGENPSPMSDLPLNIFPLLKDQRDLVGGAVCERVQGIFAGNRIEGDLNNTLIVFIPKKDCPKDFSQFRPFSICSVMYKLVMKVIANRFKVVFPNFISPEQAGFITGRNISDNVIVTQEKVLNLGSYLGVPLLHDSVTKSTLNFVVEKVRSKLQNWEARKLSFAGLVTLAQSVLLAIPNYFM</sequence>
<dbReference type="OrthoDB" id="1934719at2759"/>
<evidence type="ECO:0000313" key="2">
    <source>
        <dbReference type="Proteomes" id="UP000828251"/>
    </source>
</evidence>
<dbReference type="PANTHER" id="PTHR46890">
    <property type="entry name" value="NON-LTR RETROLELEMENT REVERSE TRANSCRIPTASE-LIKE PROTEIN-RELATED"/>
    <property type="match status" value="1"/>
</dbReference>
<dbReference type="EMBL" id="JAIQCV010000011">
    <property type="protein sequence ID" value="KAH1046332.1"/>
    <property type="molecule type" value="Genomic_DNA"/>
</dbReference>
<dbReference type="InterPro" id="IPR052343">
    <property type="entry name" value="Retrotransposon-Effector_Assoc"/>
</dbReference>
<dbReference type="PANTHER" id="PTHR46890:SF48">
    <property type="entry name" value="RNA-DIRECTED DNA POLYMERASE"/>
    <property type="match status" value="1"/>
</dbReference>
<proteinExistence type="predicted"/>
<evidence type="ECO:0008006" key="3">
    <source>
        <dbReference type="Google" id="ProtNLM"/>
    </source>
</evidence>
<organism evidence="1 2">
    <name type="scientific">Gossypium stocksii</name>
    <dbReference type="NCBI Taxonomy" id="47602"/>
    <lineage>
        <taxon>Eukaryota</taxon>
        <taxon>Viridiplantae</taxon>
        <taxon>Streptophyta</taxon>
        <taxon>Embryophyta</taxon>
        <taxon>Tracheophyta</taxon>
        <taxon>Spermatophyta</taxon>
        <taxon>Magnoliopsida</taxon>
        <taxon>eudicotyledons</taxon>
        <taxon>Gunneridae</taxon>
        <taxon>Pentapetalae</taxon>
        <taxon>rosids</taxon>
        <taxon>malvids</taxon>
        <taxon>Malvales</taxon>
        <taxon>Malvaceae</taxon>
        <taxon>Malvoideae</taxon>
        <taxon>Gossypium</taxon>
    </lineage>
</organism>
<keyword evidence="2" id="KW-1185">Reference proteome</keyword>
<evidence type="ECO:0000313" key="1">
    <source>
        <dbReference type="EMBL" id="KAH1046332.1"/>
    </source>
</evidence>
<protein>
    <recommendedName>
        <fullName evidence="3">Reverse transcriptase domain-containing protein</fullName>
    </recommendedName>
</protein>
<comment type="caution">
    <text evidence="1">The sequence shown here is derived from an EMBL/GenBank/DDBJ whole genome shotgun (WGS) entry which is preliminary data.</text>
</comment>
<gene>
    <name evidence="1" type="ORF">J1N35_037116</name>
</gene>
<accession>A0A9D3UJF6</accession>